<name>A0A2A2JS80_9BILA</name>
<organism evidence="1 2">
    <name type="scientific">Diploscapter pachys</name>
    <dbReference type="NCBI Taxonomy" id="2018661"/>
    <lineage>
        <taxon>Eukaryota</taxon>
        <taxon>Metazoa</taxon>
        <taxon>Ecdysozoa</taxon>
        <taxon>Nematoda</taxon>
        <taxon>Chromadorea</taxon>
        <taxon>Rhabditida</taxon>
        <taxon>Rhabditina</taxon>
        <taxon>Rhabditomorpha</taxon>
        <taxon>Rhabditoidea</taxon>
        <taxon>Rhabditidae</taxon>
        <taxon>Diploscapter</taxon>
    </lineage>
</organism>
<dbReference type="EMBL" id="LIAE01010254">
    <property type="protein sequence ID" value="PAV64507.1"/>
    <property type="molecule type" value="Genomic_DNA"/>
</dbReference>
<accession>A0A2A2JS80</accession>
<comment type="caution">
    <text evidence="1">The sequence shown here is derived from an EMBL/GenBank/DDBJ whole genome shotgun (WGS) entry which is preliminary data.</text>
</comment>
<dbReference type="AlphaFoldDB" id="A0A2A2JS80"/>
<evidence type="ECO:0000313" key="2">
    <source>
        <dbReference type="Proteomes" id="UP000218231"/>
    </source>
</evidence>
<proteinExistence type="predicted"/>
<keyword evidence="2" id="KW-1185">Reference proteome</keyword>
<gene>
    <name evidence="1" type="ORF">WR25_27226</name>
</gene>
<evidence type="ECO:0000313" key="1">
    <source>
        <dbReference type="EMBL" id="PAV64507.1"/>
    </source>
</evidence>
<dbReference type="Proteomes" id="UP000218231">
    <property type="component" value="Unassembled WGS sequence"/>
</dbReference>
<reference evidence="1 2" key="1">
    <citation type="journal article" date="2017" name="Curr. Biol.">
        <title>Genome architecture and evolution of a unichromosomal asexual nematode.</title>
        <authorList>
            <person name="Fradin H."/>
            <person name="Zegar C."/>
            <person name="Gutwein M."/>
            <person name="Lucas J."/>
            <person name="Kovtun M."/>
            <person name="Corcoran D."/>
            <person name="Baugh L.R."/>
            <person name="Kiontke K."/>
            <person name="Gunsalus K."/>
            <person name="Fitch D.H."/>
            <person name="Piano F."/>
        </authorList>
    </citation>
    <scope>NUCLEOTIDE SEQUENCE [LARGE SCALE GENOMIC DNA]</scope>
    <source>
        <strain evidence="1">PF1309</strain>
    </source>
</reference>
<protein>
    <submittedName>
        <fullName evidence="1">Uncharacterized protein</fullName>
    </submittedName>
</protein>
<sequence>MYLQELSLLNPGEAIYIELGNSTEQLLPVAILSKAAIHNIAEGRGINEQFCGVSNDKFESCKYGIKPMRFDYDNDLKQRSFVIKRHFEKNEMTKYKESHGNRYTDGSDVFDGLSSRLLAFHNANSDDLRLLNVLLYRIYVSK</sequence>